<dbReference type="STRING" id="1798391.A2968_06555"/>
<evidence type="ECO:0000313" key="1">
    <source>
        <dbReference type="EMBL" id="OGG32904.1"/>
    </source>
</evidence>
<dbReference type="Proteomes" id="UP000176228">
    <property type="component" value="Unassembled WGS sequence"/>
</dbReference>
<evidence type="ECO:0000313" key="2">
    <source>
        <dbReference type="Proteomes" id="UP000176228"/>
    </source>
</evidence>
<protein>
    <recommendedName>
        <fullName evidence="3">VOC domain-containing protein</fullName>
    </recommendedName>
</protein>
<sequence length="195" mass="21386">MNENILNTVSSITGLRDETIREGMSPAEKIIERPDFLNALLTPVSEWAAGHPTFYHHIGITYPDNKSFEEATGQFGDKLIANNLVAGGVTHFRRYLRIPVEGGQDIFVEFHRAGKEGNGVRGMHLDFVTDDPQGLLDKLLESANSAADSLGAKVVTRNFGGGNNPVAKVGLQAKDDPNFEVAVMARTHWSDPKDW</sequence>
<reference evidence="1 2" key="1">
    <citation type="journal article" date="2016" name="Nat. Commun.">
        <title>Thousands of microbial genomes shed light on interconnected biogeochemical processes in an aquifer system.</title>
        <authorList>
            <person name="Anantharaman K."/>
            <person name="Brown C.T."/>
            <person name="Hug L.A."/>
            <person name="Sharon I."/>
            <person name="Castelle C.J."/>
            <person name="Probst A.J."/>
            <person name="Thomas B.C."/>
            <person name="Singh A."/>
            <person name="Wilkins M.J."/>
            <person name="Karaoz U."/>
            <person name="Brodie E.L."/>
            <person name="Williams K.H."/>
            <person name="Hubbard S.S."/>
            <person name="Banfield J.F."/>
        </authorList>
    </citation>
    <scope>NUCLEOTIDE SEQUENCE [LARGE SCALE GENOMIC DNA]</scope>
</reference>
<evidence type="ECO:0008006" key="3">
    <source>
        <dbReference type="Google" id="ProtNLM"/>
    </source>
</evidence>
<gene>
    <name evidence="1" type="ORF">A2968_06555</name>
</gene>
<comment type="caution">
    <text evidence="1">The sequence shown here is derived from an EMBL/GenBank/DDBJ whole genome shotgun (WGS) entry which is preliminary data.</text>
</comment>
<dbReference type="EMBL" id="MFJU01000042">
    <property type="protein sequence ID" value="OGG32904.1"/>
    <property type="molecule type" value="Genomic_DNA"/>
</dbReference>
<name>A0A1F6B7H4_9BACT</name>
<proteinExistence type="predicted"/>
<accession>A0A1F6B7H4</accession>
<organism evidence="1 2">
    <name type="scientific">Candidatus Gottesmanbacteria bacterium RIFCSPLOWO2_01_FULL_42_22</name>
    <dbReference type="NCBI Taxonomy" id="1798391"/>
    <lineage>
        <taxon>Bacteria</taxon>
        <taxon>Candidatus Gottesmaniibacteriota</taxon>
    </lineage>
</organism>
<dbReference type="AlphaFoldDB" id="A0A1F6B7H4"/>